<dbReference type="WBParaSite" id="ACAC_0000631001-mRNA-1">
    <property type="protein sequence ID" value="ACAC_0000631001-mRNA-1"/>
    <property type="gene ID" value="ACAC_0000631001"/>
</dbReference>
<dbReference type="STRING" id="6313.A0A0K0D8B5"/>
<evidence type="ECO:0000313" key="3">
    <source>
        <dbReference type="Proteomes" id="UP000035642"/>
    </source>
</evidence>
<dbReference type="AlphaFoldDB" id="A0A0K0D8B5"/>
<keyword evidence="1" id="KW-0472">Membrane</keyword>
<evidence type="ECO:0000256" key="1">
    <source>
        <dbReference type="SAM" id="Phobius"/>
    </source>
</evidence>
<dbReference type="InterPro" id="IPR000873">
    <property type="entry name" value="AMP-dep_synth/lig_dom"/>
</dbReference>
<dbReference type="Gene3D" id="3.40.50.980">
    <property type="match status" value="1"/>
</dbReference>
<reference evidence="4" key="2">
    <citation type="submission" date="2017-02" db="UniProtKB">
        <authorList>
            <consortium name="WormBaseParasite"/>
        </authorList>
    </citation>
    <scope>IDENTIFICATION</scope>
</reference>
<accession>A0A0K0D8B5</accession>
<protein>
    <submittedName>
        <fullName evidence="4">AMP-binding domain-containing protein</fullName>
    </submittedName>
</protein>
<keyword evidence="1" id="KW-0812">Transmembrane</keyword>
<reference evidence="3" key="1">
    <citation type="submission" date="2012-09" db="EMBL/GenBank/DDBJ databases">
        <authorList>
            <person name="Martin A.A."/>
        </authorList>
    </citation>
    <scope>NUCLEOTIDE SEQUENCE</scope>
</reference>
<dbReference type="Proteomes" id="UP000035642">
    <property type="component" value="Unassembled WGS sequence"/>
</dbReference>
<name>A0A0K0D8B5_ANGCA</name>
<keyword evidence="3" id="KW-1185">Reference proteome</keyword>
<feature type="domain" description="AMP-dependent synthetase/ligase" evidence="2">
    <location>
        <begin position="41"/>
        <end position="113"/>
    </location>
</feature>
<feature type="transmembrane region" description="Helical" evidence="1">
    <location>
        <begin position="71"/>
        <end position="93"/>
    </location>
</feature>
<dbReference type="SUPFAM" id="SSF56801">
    <property type="entry name" value="Acetyl-CoA synthetase-like"/>
    <property type="match status" value="1"/>
</dbReference>
<dbReference type="Pfam" id="PF00501">
    <property type="entry name" value="AMP-binding"/>
    <property type="match status" value="1"/>
</dbReference>
<evidence type="ECO:0000259" key="2">
    <source>
        <dbReference type="Pfam" id="PF00501"/>
    </source>
</evidence>
<sequence length="114" mass="13269">MRNPYREDEQLWTIDSDHQLTKTTSKGYLNKPSPTPRFTSNVFSSIMDVNSTTYPFPLCHVGDIVHGVLPYFHAGGLITIFCTLFQGATVVINRKWNQERFLRVIQEYKVFSFY</sequence>
<evidence type="ECO:0000313" key="4">
    <source>
        <dbReference type="WBParaSite" id="ACAC_0000631001-mRNA-1"/>
    </source>
</evidence>
<keyword evidence="1" id="KW-1133">Transmembrane helix</keyword>
<proteinExistence type="predicted"/>
<organism evidence="3 4">
    <name type="scientific">Angiostrongylus cantonensis</name>
    <name type="common">Rat lungworm</name>
    <dbReference type="NCBI Taxonomy" id="6313"/>
    <lineage>
        <taxon>Eukaryota</taxon>
        <taxon>Metazoa</taxon>
        <taxon>Ecdysozoa</taxon>
        <taxon>Nematoda</taxon>
        <taxon>Chromadorea</taxon>
        <taxon>Rhabditida</taxon>
        <taxon>Rhabditina</taxon>
        <taxon>Rhabditomorpha</taxon>
        <taxon>Strongyloidea</taxon>
        <taxon>Metastrongylidae</taxon>
        <taxon>Angiostrongylus</taxon>
    </lineage>
</organism>